<proteinExistence type="predicted"/>
<keyword evidence="2" id="KW-1185">Reference proteome</keyword>
<dbReference type="EMBL" id="JABTCF010000001">
    <property type="protein sequence ID" value="MBD0776833.1"/>
    <property type="molecule type" value="Genomic_DNA"/>
</dbReference>
<dbReference type="Proteomes" id="UP001166021">
    <property type="component" value="Unassembled WGS sequence"/>
</dbReference>
<sequence length="120" mass="13503">MGITIFTGHYREADSIAGFMDFYYSLHMNHLASDLLHRGFSTKQLNDAVAKAIKVGESYGMDIRQHFKPVFSGIEKEIVQDCKLSHLGYGLVLMNADLELSVVVDFQVSVLEGFLKVLHH</sequence>
<name>A0ABR7UWN5_9FLAO</name>
<reference evidence="1" key="1">
    <citation type="submission" date="2020-05" db="EMBL/GenBank/DDBJ databases">
        <title>The draft genome sequence of Maribacter sp. ANRC-HE7.</title>
        <authorList>
            <person name="Mu L."/>
        </authorList>
    </citation>
    <scope>NUCLEOTIDE SEQUENCE</scope>
    <source>
        <strain evidence="1">ANRC-HE7</strain>
    </source>
</reference>
<organism evidence="1 2">
    <name type="scientific">Maribacter aquimaris</name>
    <dbReference type="NCBI Taxonomy" id="2737171"/>
    <lineage>
        <taxon>Bacteria</taxon>
        <taxon>Pseudomonadati</taxon>
        <taxon>Bacteroidota</taxon>
        <taxon>Flavobacteriia</taxon>
        <taxon>Flavobacteriales</taxon>
        <taxon>Flavobacteriaceae</taxon>
        <taxon>Maribacter</taxon>
    </lineage>
</organism>
<gene>
    <name evidence="1" type="ORF">HPE56_03415</name>
</gene>
<protein>
    <submittedName>
        <fullName evidence="1">Uncharacterized protein</fullName>
    </submittedName>
</protein>
<evidence type="ECO:0000313" key="2">
    <source>
        <dbReference type="Proteomes" id="UP001166021"/>
    </source>
</evidence>
<comment type="caution">
    <text evidence="1">The sequence shown here is derived from an EMBL/GenBank/DDBJ whole genome shotgun (WGS) entry which is preliminary data.</text>
</comment>
<dbReference type="RefSeq" id="WP_188242343.1">
    <property type="nucleotide sequence ID" value="NZ_JABTCF010000001.1"/>
</dbReference>
<accession>A0ABR7UWN5</accession>
<evidence type="ECO:0000313" key="1">
    <source>
        <dbReference type="EMBL" id="MBD0776833.1"/>
    </source>
</evidence>